<dbReference type="GO" id="GO:0006729">
    <property type="term" value="P:tetrahydrobiopterin biosynthetic process"/>
    <property type="evidence" value="ECO:0007669"/>
    <property type="project" value="InterPro"/>
</dbReference>
<dbReference type="SUPFAM" id="SSF55248">
    <property type="entry name" value="PCD-like"/>
    <property type="match status" value="1"/>
</dbReference>
<dbReference type="OrthoDB" id="277398at2759"/>
<evidence type="ECO:0000256" key="2">
    <source>
        <dbReference type="ARBA" id="ARBA00006472"/>
    </source>
</evidence>
<dbReference type="EMBL" id="KE747827">
    <property type="protein sequence ID" value="RMZ71697.1"/>
    <property type="molecule type" value="Genomic_DNA"/>
</dbReference>
<dbReference type="EC" id="4.2.1.96" evidence="3"/>
<evidence type="ECO:0000256" key="5">
    <source>
        <dbReference type="ARBA" id="ARBA00030497"/>
    </source>
</evidence>
<gene>
    <name evidence="6" type="ORF">GMOD_00006840</name>
</gene>
<organism evidence="6 7">
    <name type="scientific">Pyrenophora seminiperda CCB06</name>
    <dbReference type="NCBI Taxonomy" id="1302712"/>
    <lineage>
        <taxon>Eukaryota</taxon>
        <taxon>Fungi</taxon>
        <taxon>Dikarya</taxon>
        <taxon>Ascomycota</taxon>
        <taxon>Pezizomycotina</taxon>
        <taxon>Dothideomycetes</taxon>
        <taxon>Pleosporomycetidae</taxon>
        <taxon>Pleosporales</taxon>
        <taxon>Pleosporineae</taxon>
        <taxon>Pleosporaceae</taxon>
        <taxon>Pyrenophora</taxon>
    </lineage>
</organism>
<evidence type="ECO:0000256" key="3">
    <source>
        <dbReference type="ARBA" id="ARBA00013252"/>
    </source>
</evidence>
<dbReference type="Proteomes" id="UP000265663">
    <property type="component" value="Unassembled WGS sequence"/>
</dbReference>
<sequence length="188" mass="21070">MPASMIRPQHLARAIPPSYRALCHKSCRTKTSLLFIRQARVPTGLDTAVLFVRNALSTGVRPISTTQSSSEMAAQPSRKSVADDIIFAADQPSHLPDRASSLFPAWQLSESRKGMTREFTFSSFANAWRFMSLVADECKAKKHHPSWSNMYNRVTVEWTTHKPEGLSIKDVEMAEFCDQKAAEIGLKE</sequence>
<evidence type="ECO:0000256" key="1">
    <source>
        <dbReference type="ARBA" id="ARBA00001554"/>
    </source>
</evidence>
<keyword evidence="4" id="KW-0456">Lyase</keyword>
<dbReference type="CDD" id="cd00488">
    <property type="entry name" value="PCD_DCoH"/>
    <property type="match status" value="1"/>
</dbReference>
<name>A0A3M7MB42_9PLEO</name>
<comment type="catalytic activity">
    <reaction evidence="1">
        <text>(4aS,6R)-4a-hydroxy-L-erythro-5,6,7,8-tetrahydrobiopterin = (6R)-L-erythro-6,7-dihydrobiopterin + H2O</text>
        <dbReference type="Rhea" id="RHEA:11920"/>
        <dbReference type="ChEBI" id="CHEBI:15377"/>
        <dbReference type="ChEBI" id="CHEBI:15642"/>
        <dbReference type="ChEBI" id="CHEBI:43120"/>
        <dbReference type="EC" id="4.2.1.96"/>
    </reaction>
</comment>
<comment type="similarity">
    <text evidence="2">Belongs to the pterin-4-alpha-carbinolamine dehydratase family.</text>
</comment>
<dbReference type="InterPro" id="IPR036428">
    <property type="entry name" value="PCD_sf"/>
</dbReference>
<dbReference type="PANTHER" id="PTHR12599:SF0">
    <property type="entry name" value="PTERIN-4-ALPHA-CARBINOLAMINE DEHYDRATASE"/>
    <property type="match status" value="1"/>
</dbReference>
<evidence type="ECO:0000313" key="6">
    <source>
        <dbReference type="EMBL" id="RMZ71697.1"/>
    </source>
</evidence>
<keyword evidence="7" id="KW-1185">Reference proteome</keyword>
<protein>
    <recommendedName>
        <fullName evidence="3">4a-hydroxytetrahydrobiopterin dehydratase</fullName>
        <ecNumber evidence="3">4.2.1.96</ecNumber>
    </recommendedName>
    <alternativeName>
        <fullName evidence="5">4-alpha-hydroxy-tetrahydropterin dehydratase</fullName>
    </alternativeName>
</protein>
<accession>A0A3M7MB42</accession>
<dbReference type="PANTHER" id="PTHR12599">
    <property type="entry name" value="PTERIN-4-ALPHA-CARBINOLAMINE DEHYDRATASE"/>
    <property type="match status" value="1"/>
</dbReference>
<dbReference type="GO" id="GO:0008124">
    <property type="term" value="F:4-alpha-hydroxytetrahydrobiopterin dehydratase activity"/>
    <property type="evidence" value="ECO:0007669"/>
    <property type="project" value="UniProtKB-EC"/>
</dbReference>
<dbReference type="AlphaFoldDB" id="A0A3M7MB42"/>
<proteinExistence type="inferred from homology"/>
<dbReference type="InterPro" id="IPR001533">
    <property type="entry name" value="Pterin_deHydtase"/>
</dbReference>
<evidence type="ECO:0000313" key="7">
    <source>
        <dbReference type="Proteomes" id="UP000265663"/>
    </source>
</evidence>
<dbReference type="Pfam" id="PF01329">
    <property type="entry name" value="Pterin_4a"/>
    <property type="match status" value="1"/>
</dbReference>
<evidence type="ECO:0000256" key="4">
    <source>
        <dbReference type="ARBA" id="ARBA00023239"/>
    </source>
</evidence>
<reference evidence="6 7" key="1">
    <citation type="journal article" date="2014" name="PLoS ONE">
        <title>De novo Genome Assembly of the Fungal Plant Pathogen Pyrenophora semeniperda.</title>
        <authorList>
            <person name="Soliai M.M."/>
            <person name="Meyer S.E."/>
            <person name="Udall J.A."/>
            <person name="Elzinga D.E."/>
            <person name="Hermansen R.A."/>
            <person name="Bodily P.M."/>
            <person name="Hart A.A."/>
            <person name="Coleman C.E."/>
        </authorList>
    </citation>
    <scope>NUCLEOTIDE SEQUENCE [LARGE SCALE GENOMIC DNA]</scope>
    <source>
        <strain evidence="6 7">CCB06</strain>
        <tissue evidence="6">Mycelium</tissue>
    </source>
</reference>
<dbReference type="Gene3D" id="3.30.1360.20">
    <property type="entry name" value="Transcriptional coactivator/pterin dehydratase"/>
    <property type="match status" value="1"/>
</dbReference>